<dbReference type="Proteomes" id="UP000266673">
    <property type="component" value="Unassembled WGS sequence"/>
</dbReference>
<reference evidence="2 3" key="1">
    <citation type="submission" date="2018-06" db="EMBL/GenBank/DDBJ databases">
        <title>Comparative genomics reveals the genomic features of Rhizophagus irregularis, R. cerebriforme, R. diaphanum and Gigaspora rosea, and their symbiotic lifestyle signature.</title>
        <authorList>
            <person name="Morin E."/>
            <person name="San Clemente H."/>
            <person name="Chen E.C.H."/>
            <person name="De La Providencia I."/>
            <person name="Hainaut M."/>
            <person name="Kuo A."/>
            <person name="Kohler A."/>
            <person name="Murat C."/>
            <person name="Tang N."/>
            <person name="Roy S."/>
            <person name="Loubradou J."/>
            <person name="Henrissat B."/>
            <person name="Grigoriev I.V."/>
            <person name="Corradi N."/>
            <person name="Roux C."/>
            <person name="Martin F.M."/>
        </authorList>
    </citation>
    <scope>NUCLEOTIDE SEQUENCE [LARGE SCALE GENOMIC DNA]</scope>
    <source>
        <strain evidence="2 3">DAOM 194757</strain>
    </source>
</reference>
<protein>
    <submittedName>
        <fullName evidence="2">Uncharacterized protein</fullName>
    </submittedName>
</protein>
<proteinExistence type="predicted"/>
<sequence length="157" mass="18167">MTTVGPCCKKEIEDEKNEIMKAKREERNDNKDEGDKTIVDEEDGEKEKNITKLTRKKDLDDACESQIKKVEKFKRINNLGKETKGPTEKEYAEIKEILNARKECTERVSTFVIVPCQIVKGAVKIEKKEAPTVCLVQFRIQKGHCNKNKKLRKLEKN</sequence>
<comment type="caution">
    <text evidence="2">The sequence shown here is derived from an EMBL/GenBank/DDBJ whole genome shotgun (WGS) entry which is preliminary data.</text>
</comment>
<accession>A0A397V7Y9</accession>
<keyword evidence="3" id="KW-1185">Reference proteome</keyword>
<gene>
    <name evidence="2" type="ORF">C2G38_2184416</name>
</gene>
<organism evidence="2 3">
    <name type="scientific">Gigaspora rosea</name>
    <dbReference type="NCBI Taxonomy" id="44941"/>
    <lineage>
        <taxon>Eukaryota</taxon>
        <taxon>Fungi</taxon>
        <taxon>Fungi incertae sedis</taxon>
        <taxon>Mucoromycota</taxon>
        <taxon>Glomeromycotina</taxon>
        <taxon>Glomeromycetes</taxon>
        <taxon>Diversisporales</taxon>
        <taxon>Gigasporaceae</taxon>
        <taxon>Gigaspora</taxon>
    </lineage>
</organism>
<evidence type="ECO:0000313" key="2">
    <source>
        <dbReference type="EMBL" id="RIB18510.1"/>
    </source>
</evidence>
<evidence type="ECO:0000313" key="3">
    <source>
        <dbReference type="Proteomes" id="UP000266673"/>
    </source>
</evidence>
<dbReference type="EMBL" id="QKWP01000535">
    <property type="protein sequence ID" value="RIB18510.1"/>
    <property type="molecule type" value="Genomic_DNA"/>
</dbReference>
<dbReference type="AlphaFoldDB" id="A0A397V7Y9"/>
<name>A0A397V7Y9_9GLOM</name>
<feature type="region of interest" description="Disordered" evidence="1">
    <location>
        <begin position="19"/>
        <end position="47"/>
    </location>
</feature>
<evidence type="ECO:0000256" key="1">
    <source>
        <dbReference type="SAM" id="MobiDB-lite"/>
    </source>
</evidence>